<sequence length="160" mass="17460">MNITTLTNCISSKHHIIIELVLVLVIGFLLINSPKPTITLPASALTEKNDLVDMRVLADGRLVVNHPQANETSVISDDTPINQTALKQLYNVAIAVTEDSIESTKTAETSLLDAIIPAANATKHNLPGHIYVNLTLRSQNDVVCKRYDKTLNMKYVGACI</sequence>
<keyword evidence="3" id="KW-1185">Reference proteome</keyword>
<reference evidence="2 3" key="2">
    <citation type="journal article" date="2016" name="Microb. Ecol.">
        <title>Genome Characteristics of a Novel Type I Methanotroph (Sn10-6) Isolated from a Flooded Indian Rice Field.</title>
        <authorList>
            <person name="Rahalkar M.C."/>
            <person name="Pandit P.S."/>
            <person name="Dhakephalkar P.K."/>
            <person name="Pore S."/>
            <person name="Arora P."/>
            <person name="Kapse N."/>
        </authorList>
    </citation>
    <scope>NUCLEOTIDE SEQUENCE [LARGE SCALE GENOMIC DNA]</scope>
    <source>
        <strain evidence="2 3">Sn10-6</strain>
    </source>
</reference>
<dbReference type="RefSeq" id="WP_045779116.1">
    <property type="nucleotide sequence ID" value="NZ_LAJX01000098.1"/>
</dbReference>
<feature type="transmembrane region" description="Helical" evidence="1">
    <location>
        <begin position="12"/>
        <end position="31"/>
    </location>
</feature>
<comment type="caution">
    <text evidence="2">The sequence shown here is derived from an EMBL/GenBank/DDBJ whole genome shotgun (WGS) entry which is preliminary data.</text>
</comment>
<organism evidence="2 3">
    <name type="scientific">Methylocucumis oryzae</name>
    <dbReference type="NCBI Taxonomy" id="1632867"/>
    <lineage>
        <taxon>Bacteria</taxon>
        <taxon>Pseudomonadati</taxon>
        <taxon>Pseudomonadota</taxon>
        <taxon>Gammaproteobacteria</taxon>
        <taxon>Methylococcales</taxon>
        <taxon>Methylococcaceae</taxon>
        <taxon>Methylocucumis</taxon>
    </lineage>
</organism>
<evidence type="ECO:0000313" key="2">
    <source>
        <dbReference type="EMBL" id="KJV06617.1"/>
    </source>
</evidence>
<evidence type="ECO:0000256" key="1">
    <source>
        <dbReference type="SAM" id="Phobius"/>
    </source>
</evidence>
<reference evidence="3" key="1">
    <citation type="submission" date="2015-03" db="EMBL/GenBank/DDBJ databases">
        <title>Draft genome sequence of a novel methanotroph (Sn10-6) isolated from flooded ricefield rhizosphere in India.</title>
        <authorList>
            <person name="Pandit P.S."/>
            <person name="Pore S.D."/>
            <person name="Arora P."/>
            <person name="Kapse N.G."/>
            <person name="Dhakephalkar P.K."/>
            <person name="Rahalkar M.C."/>
        </authorList>
    </citation>
    <scope>NUCLEOTIDE SEQUENCE [LARGE SCALE GENOMIC DNA]</scope>
    <source>
        <strain evidence="3">Sn10-6</strain>
    </source>
</reference>
<gene>
    <name evidence="2" type="ORF">VZ94_09950</name>
</gene>
<name>A0A0F3IIY2_9GAMM</name>
<dbReference type="Proteomes" id="UP000033684">
    <property type="component" value="Unassembled WGS sequence"/>
</dbReference>
<keyword evidence="1" id="KW-0472">Membrane</keyword>
<keyword evidence="1" id="KW-0812">Transmembrane</keyword>
<dbReference type="EMBL" id="LAJX01000098">
    <property type="protein sequence ID" value="KJV06617.1"/>
    <property type="molecule type" value="Genomic_DNA"/>
</dbReference>
<accession>A0A0F3IIY2</accession>
<dbReference type="OrthoDB" id="9859384at2"/>
<protein>
    <submittedName>
        <fullName evidence="2">Uncharacterized protein</fullName>
    </submittedName>
</protein>
<evidence type="ECO:0000313" key="3">
    <source>
        <dbReference type="Proteomes" id="UP000033684"/>
    </source>
</evidence>
<proteinExistence type="predicted"/>
<dbReference type="AlphaFoldDB" id="A0A0F3IIY2"/>
<keyword evidence="1" id="KW-1133">Transmembrane helix</keyword>